<dbReference type="GO" id="GO:0019867">
    <property type="term" value="C:outer membrane"/>
    <property type="evidence" value="ECO:0007669"/>
    <property type="project" value="InterPro"/>
</dbReference>
<protein>
    <submittedName>
        <fullName evidence="1">Outer membrane lipoprotein</fullName>
    </submittedName>
</protein>
<dbReference type="PANTHER" id="PTHR37530">
    <property type="entry name" value="OUTER MEMBRANE PROTEIN SLP"/>
    <property type="match status" value="1"/>
</dbReference>
<name>A0A1N6F9U5_9PROT</name>
<dbReference type="PROSITE" id="PS51257">
    <property type="entry name" value="PROKAR_LIPOPROTEIN"/>
    <property type="match status" value="1"/>
</dbReference>
<gene>
    <name evidence="1" type="ORF">SAMN02743940_0160</name>
</gene>
<dbReference type="EMBL" id="FSRO01000001">
    <property type="protein sequence ID" value="SIN91994.1"/>
    <property type="molecule type" value="Genomic_DNA"/>
</dbReference>
<keyword evidence="1" id="KW-0449">Lipoprotein</keyword>
<evidence type="ECO:0000313" key="2">
    <source>
        <dbReference type="Proteomes" id="UP000185062"/>
    </source>
</evidence>
<evidence type="ECO:0000313" key="1">
    <source>
        <dbReference type="EMBL" id="SIN91994.1"/>
    </source>
</evidence>
<keyword evidence="2" id="KW-1185">Reference proteome</keyword>
<dbReference type="AlphaFoldDB" id="A0A1N6F9U5"/>
<dbReference type="eggNOG" id="COG3065">
    <property type="taxonomic scope" value="Bacteria"/>
</dbReference>
<dbReference type="InterPro" id="IPR004658">
    <property type="entry name" value="OMP_Slp"/>
</dbReference>
<proteinExistence type="predicted"/>
<dbReference type="PANTHER" id="PTHR37530:SF1">
    <property type="entry name" value="OUTER MEMBRANE PROTEIN SLP"/>
    <property type="match status" value="1"/>
</dbReference>
<dbReference type="PIRSF" id="PIRSF004982">
    <property type="entry name" value="SlP"/>
    <property type="match status" value="1"/>
</dbReference>
<dbReference type="Proteomes" id="UP000185062">
    <property type="component" value="Unassembled WGS sequence"/>
</dbReference>
<sequence length="178" mass="20557">MRLYFLVIYLLLTACSSSPSIIRDIPVVDVSYNLANQDINQYKDISVRWGGIIIDVENDSHFSLVQVLFYPLNYNSYPQVDQPHEGRFVIKSHEFLDPVIYAKNKKITVVGKLIGRITRTIGKKTIQVPLISSTAIYLWPAHPPRSSWGNCGYSNYGYPLCYFGYPFYRGGFYHPLWY</sequence>
<organism evidence="1 2">
    <name type="scientific">Nitrosomonas cryotolerans ATCC 49181</name>
    <dbReference type="NCBI Taxonomy" id="1131553"/>
    <lineage>
        <taxon>Bacteria</taxon>
        <taxon>Pseudomonadati</taxon>
        <taxon>Pseudomonadota</taxon>
        <taxon>Betaproteobacteria</taxon>
        <taxon>Nitrosomonadales</taxon>
        <taxon>Nitrosomonadaceae</taxon>
        <taxon>Nitrosomonas</taxon>
    </lineage>
</organism>
<accession>A0A1N6F9U5</accession>
<dbReference type="STRING" id="44575.SAMN05216419_101711"/>
<dbReference type="Pfam" id="PF03843">
    <property type="entry name" value="Slp"/>
    <property type="match status" value="1"/>
</dbReference>
<dbReference type="RefSeq" id="WP_028461547.1">
    <property type="nucleotide sequence ID" value="NZ_FSRO01000001.1"/>
</dbReference>
<reference evidence="1 2" key="1">
    <citation type="submission" date="2016-12" db="EMBL/GenBank/DDBJ databases">
        <authorList>
            <person name="Song W.-J."/>
            <person name="Kurnit D.M."/>
        </authorList>
    </citation>
    <scope>NUCLEOTIDE SEQUENCE [LARGE SCALE GENOMIC DNA]</scope>
    <source>
        <strain evidence="1 2">ATCC 49181</strain>
    </source>
</reference>